<dbReference type="Gene3D" id="1.25.10.10">
    <property type="entry name" value="Leucine-rich Repeat Variant"/>
    <property type="match status" value="1"/>
</dbReference>
<evidence type="ECO:0000256" key="2">
    <source>
        <dbReference type="SAM" id="MobiDB-lite"/>
    </source>
</evidence>
<feature type="region of interest" description="Disordered" evidence="2">
    <location>
        <begin position="181"/>
        <end position="209"/>
    </location>
</feature>
<dbReference type="Pfam" id="PF13646">
    <property type="entry name" value="HEAT_2"/>
    <property type="match status" value="1"/>
</dbReference>
<proteinExistence type="predicted"/>
<comment type="caution">
    <text evidence="3">The sequence shown here is derived from an EMBL/GenBank/DDBJ whole genome shotgun (WGS) entry which is preliminary data.</text>
</comment>
<dbReference type="InterPro" id="IPR000357">
    <property type="entry name" value="HEAT"/>
</dbReference>
<dbReference type="Proteomes" id="UP001501442">
    <property type="component" value="Unassembled WGS sequence"/>
</dbReference>
<name>A0ABP8UI49_9ACTN</name>
<protein>
    <recommendedName>
        <fullName evidence="5">HEAT repeat domain-containing protein</fullName>
    </recommendedName>
</protein>
<evidence type="ECO:0000256" key="1">
    <source>
        <dbReference type="ARBA" id="ARBA00022737"/>
    </source>
</evidence>
<dbReference type="InterPro" id="IPR016024">
    <property type="entry name" value="ARM-type_fold"/>
</dbReference>
<gene>
    <name evidence="3" type="ORF">GCM10023196_065650</name>
</gene>
<evidence type="ECO:0008006" key="5">
    <source>
        <dbReference type="Google" id="ProtNLM"/>
    </source>
</evidence>
<evidence type="ECO:0000313" key="3">
    <source>
        <dbReference type="EMBL" id="GAA4632393.1"/>
    </source>
</evidence>
<keyword evidence="4" id="KW-1185">Reference proteome</keyword>
<sequence length="209" mass="22288">MGLKAVCVQAGPNVATRPGKTGWRSSAKPVRLGSVSPMLPPTATDDDLVRVLGNAPRATAAYFTLLGRGMTAVPAIRQRLRDADAGVREQCCRLLDQLLVEDALDDLVAMLDEENARVRVAALHALSCGRCKQDSCRPAKGSVLPPAIRLLAQDPDPHVQAMAVELVGRLVGASQCRRGGGTGPFAGRRRVADRTEEGGLVRPWRDDPP</sequence>
<evidence type="ECO:0000313" key="4">
    <source>
        <dbReference type="Proteomes" id="UP001501442"/>
    </source>
</evidence>
<dbReference type="SUPFAM" id="SSF48371">
    <property type="entry name" value="ARM repeat"/>
    <property type="match status" value="1"/>
</dbReference>
<feature type="compositionally biased region" description="Basic and acidic residues" evidence="2">
    <location>
        <begin position="190"/>
        <end position="209"/>
    </location>
</feature>
<reference evidence="4" key="1">
    <citation type="journal article" date="2019" name="Int. J. Syst. Evol. Microbiol.">
        <title>The Global Catalogue of Microorganisms (GCM) 10K type strain sequencing project: providing services to taxonomists for standard genome sequencing and annotation.</title>
        <authorList>
            <consortium name="The Broad Institute Genomics Platform"/>
            <consortium name="The Broad Institute Genome Sequencing Center for Infectious Disease"/>
            <person name="Wu L."/>
            <person name="Ma J."/>
        </authorList>
    </citation>
    <scope>NUCLEOTIDE SEQUENCE [LARGE SCALE GENOMIC DNA]</scope>
    <source>
        <strain evidence="4">JCM 17939</strain>
    </source>
</reference>
<organism evidence="3 4">
    <name type="scientific">Actinoallomurus vinaceus</name>
    <dbReference type="NCBI Taxonomy" id="1080074"/>
    <lineage>
        <taxon>Bacteria</taxon>
        <taxon>Bacillati</taxon>
        <taxon>Actinomycetota</taxon>
        <taxon>Actinomycetes</taxon>
        <taxon>Streptosporangiales</taxon>
        <taxon>Thermomonosporaceae</taxon>
        <taxon>Actinoallomurus</taxon>
    </lineage>
</organism>
<dbReference type="EMBL" id="BAABHK010000010">
    <property type="protein sequence ID" value="GAA4632393.1"/>
    <property type="molecule type" value="Genomic_DNA"/>
</dbReference>
<dbReference type="InterPro" id="IPR011989">
    <property type="entry name" value="ARM-like"/>
</dbReference>
<keyword evidence="1" id="KW-0677">Repeat</keyword>
<dbReference type="Pfam" id="PF02985">
    <property type="entry name" value="HEAT"/>
    <property type="match status" value="1"/>
</dbReference>
<accession>A0ABP8UI49</accession>